<evidence type="ECO:0000256" key="1">
    <source>
        <dbReference type="SAM" id="MobiDB-lite"/>
    </source>
</evidence>
<dbReference type="EMBL" id="OV696696">
    <property type="protein sequence ID" value="CAH1240405.1"/>
    <property type="molecule type" value="Genomic_DNA"/>
</dbReference>
<name>A0A8J9VI85_BRALA</name>
<dbReference type="OrthoDB" id="10515799at2759"/>
<organism evidence="2 3">
    <name type="scientific">Branchiostoma lanceolatum</name>
    <name type="common">Common lancelet</name>
    <name type="synonym">Amphioxus lanceolatum</name>
    <dbReference type="NCBI Taxonomy" id="7740"/>
    <lineage>
        <taxon>Eukaryota</taxon>
        <taxon>Metazoa</taxon>
        <taxon>Chordata</taxon>
        <taxon>Cephalochordata</taxon>
        <taxon>Leptocardii</taxon>
        <taxon>Amphioxiformes</taxon>
        <taxon>Branchiostomatidae</taxon>
        <taxon>Branchiostoma</taxon>
    </lineage>
</organism>
<gene>
    <name evidence="2" type="primary">Hypp6012</name>
    <name evidence="2" type="ORF">BLAG_LOCUS4376</name>
</gene>
<evidence type="ECO:0000313" key="2">
    <source>
        <dbReference type="EMBL" id="CAH1240405.1"/>
    </source>
</evidence>
<accession>A0A8J9VI85</accession>
<feature type="region of interest" description="Disordered" evidence="1">
    <location>
        <begin position="15"/>
        <end position="59"/>
    </location>
</feature>
<dbReference type="AlphaFoldDB" id="A0A8J9VI85"/>
<evidence type="ECO:0000313" key="3">
    <source>
        <dbReference type="Proteomes" id="UP000838412"/>
    </source>
</evidence>
<proteinExistence type="predicted"/>
<reference evidence="2" key="1">
    <citation type="submission" date="2022-01" db="EMBL/GenBank/DDBJ databases">
        <authorList>
            <person name="Braso-Vives M."/>
        </authorList>
    </citation>
    <scope>NUCLEOTIDE SEQUENCE</scope>
</reference>
<sequence length="125" mass="14261">MYVWRDVHEAAHGHVRLPRSHGPLSPDRLSAAPPAPIGHGTPPQLPHGHANTLPLQTSPNNTRRKRVVLTFCEFSCLPLRTHRLRFFTWNKNTCLVNMAGDTCAHVQLDMRELNFTDFMFVCLRI</sequence>
<dbReference type="Proteomes" id="UP000838412">
    <property type="component" value="Chromosome 11"/>
</dbReference>
<protein>
    <submittedName>
        <fullName evidence="2">Hypp6012 protein</fullName>
    </submittedName>
</protein>
<keyword evidence="3" id="KW-1185">Reference proteome</keyword>